<dbReference type="SMART" id="SM00304">
    <property type="entry name" value="HAMP"/>
    <property type="match status" value="2"/>
</dbReference>
<evidence type="ECO:0000256" key="7">
    <source>
        <dbReference type="SAM" id="Phobius"/>
    </source>
</evidence>
<keyword evidence="7" id="KW-0812">Transmembrane</keyword>
<dbReference type="PANTHER" id="PTHR32089">
    <property type="entry name" value="METHYL-ACCEPTING CHEMOTAXIS PROTEIN MCPB"/>
    <property type="match status" value="1"/>
</dbReference>
<gene>
    <name evidence="10" type="ORF">SY83_01120</name>
</gene>
<dbReference type="SUPFAM" id="SSF58104">
    <property type="entry name" value="Methyl-accepting chemotaxis protein (MCP) signaling domain"/>
    <property type="match status" value="1"/>
</dbReference>
<keyword evidence="7" id="KW-1133">Transmembrane helix</keyword>
<feature type="domain" description="HAMP" evidence="9">
    <location>
        <begin position="297"/>
        <end position="349"/>
    </location>
</feature>
<dbReference type="InterPro" id="IPR004090">
    <property type="entry name" value="Chemotax_Me-accpt_rcpt"/>
</dbReference>
<evidence type="ECO:0008006" key="12">
    <source>
        <dbReference type="Google" id="ProtNLM"/>
    </source>
</evidence>
<proteinExistence type="inferred from homology"/>
<evidence type="ECO:0000259" key="8">
    <source>
        <dbReference type="PROSITE" id="PS50111"/>
    </source>
</evidence>
<dbReference type="GO" id="GO:0004888">
    <property type="term" value="F:transmembrane signaling receptor activity"/>
    <property type="evidence" value="ECO:0007669"/>
    <property type="project" value="InterPro"/>
</dbReference>
<evidence type="ECO:0000256" key="4">
    <source>
        <dbReference type="ARBA" id="ARBA00023224"/>
    </source>
</evidence>
<feature type="domain" description="Methyl-accepting transducer" evidence="8">
    <location>
        <begin position="368"/>
        <end position="604"/>
    </location>
</feature>
<evidence type="ECO:0000256" key="6">
    <source>
        <dbReference type="PROSITE-ProRule" id="PRU00284"/>
    </source>
</evidence>
<dbReference type="SMART" id="SM00283">
    <property type="entry name" value="MA"/>
    <property type="match status" value="1"/>
</dbReference>
<reference evidence="10 11" key="1">
    <citation type="submission" date="2015-01" db="EMBL/GenBank/DDBJ databases">
        <title>Paenibacillus swuensis/DY6/whole genome sequencing.</title>
        <authorList>
            <person name="Kim M.K."/>
            <person name="Srinivasan S."/>
            <person name="Lee J.-J."/>
        </authorList>
    </citation>
    <scope>NUCLEOTIDE SEQUENCE [LARGE SCALE GENOMIC DNA]</scope>
    <source>
        <strain evidence="10 11">DY6</strain>
    </source>
</reference>
<keyword evidence="2" id="KW-1003">Cell membrane</keyword>
<dbReference type="InterPro" id="IPR003660">
    <property type="entry name" value="HAMP_dom"/>
</dbReference>
<dbReference type="PATRIC" id="fig|1178515.4.peg.196"/>
<dbReference type="PRINTS" id="PR00260">
    <property type="entry name" value="CHEMTRNSDUCR"/>
</dbReference>
<keyword evidence="3 7" id="KW-0472">Membrane</keyword>
<evidence type="ECO:0000313" key="11">
    <source>
        <dbReference type="Proteomes" id="UP000076927"/>
    </source>
</evidence>
<evidence type="ECO:0000256" key="3">
    <source>
        <dbReference type="ARBA" id="ARBA00023136"/>
    </source>
</evidence>
<evidence type="ECO:0000313" key="10">
    <source>
        <dbReference type="EMBL" id="ANE45165.1"/>
    </source>
</evidence>
<evidence type="ECO:0000256" key="2">
    <source>
        <dbReference type="ARBA" id="ARBA00022475"/>
    </source>
</evidence>
<dbReference type="PROSITE" id="PS50885">
    <property type="entry name" value="HAMP"/>
    <property type="match status" value="1"/>
</dbReference>
<sequence>MLHRGIRYNLILLTGIAVLSLVLLSLAVFYTQWESRRSDERVKNVLEAKDAGARIRETLSEIELGESQLLAALDPKLGDDVKQSLTRLDTSIREYQVISGNAEEASAVSQMGKDAASYGKGFEGLIGNVGDMNALTTDMVYSATSFENTVRANNQLELLSGMLYLRQTEKDFLWRRDAAVAETFLNRFREMRASLQGSTVMLEAERAILMRNLNKYGELFERLVALAQSQTQLTSDLQNNQQRLQKQISSVNNRLAQNLIEMEQDRDRTRSGMTVLLGLSAAVAVLLMIWIGLAITRALFTSIEELLKGARIIGQGNLLYRVSGVKGKELSELADGFNDMAAHVGAAFRGVLDASNQLSDSASALAAASQQTEAHTEEAGAAVRQIAAGAGEQERRMSEGLGQLADIDVQIRQVNDSAERIALLTSGSQQLGERGLAEMERLSLAHAKYSEVSAKLIEDVRETSDNGKAIVRMVDTVRQMSEMINLIAINASIEAAHAGAHGRGFAYVAKEIKKLADKTKSEVRRIDETIGRMEGGMSHLREGVRLLELGATEQDAAVQKTEEAFGSIATQMQRMAGDIEAIRLSFGEVKASSGQLVGGMHEIELISRESAAASDGIVSVSDEQLQAVRAIRQEAEQVQMLADRLVAEAGKFRL</sequence>
<dbReference type="EMBL" id="CP011388">
    <property type="protein sequence ID" value="ANE45165.1"/>
    <property type="molecule type" value="Genomic_DNA"/>
</dbReference>
<dbReference type="OrthoDB" id="2954261at2"/>
<dbReference type="Proteomes" id="UP000076927">
    <property type="component" value="Chromosome"/>
</dbReference>
<evidence type="ECO:0000256" key="5">
    <source>
        <dbReference type="ARBA" id="ARBA00029447"/>
    </source>
</evidence>
<dbReference type="Gene3D" id="1.10.287.950">
    <property type="entry name" value="Methyl-accepting chemotaxis protein"/>
    <property type="match status" value="1"/>
</dbReference>
<dbReference type="InterPro" id="IPR004089">
    <property type="entry name" value="MCPsignal_dom"/>
</dbReference>
<feature type="transmembrane region" description="Helical" evidence="7">
    <location>
        <begin position="6"/>
        <end position="31"/>
    </location>
</feature>
<dbReference type="AlphaFoldDB" id="A0A172TDN9"/>
<dbReference type="Pfam" id="PF00015">
    <property type="entry name" value="MCPsignal"/>
    <property type="match status" value="1"/>
</dbReference>
<dbReference type="GO" id="GO:0007165">
    <property type="term" value="P:signal transduction"/>
    <property type="evidence" value="ECO:0007669"/>
    <property type="project" value="UniProtKB-KW"/>
</dbReference>
<dbReference type="RefSeq" id="WP_068603468.1">
    <property type="nucleotide sequence ID" value="NZ_CP011388.1"/>
</dbReference>
<protein>
    <recommendedName>
        <fullName evidence="12">Chemotaxis protein</fullName>
    </recommendedName>
</protein>
<dbReference type="STRING" id="1178515.SY83_01120"/>
<dbReference type="GO" id="GO:0005886">
    <property type="term" value="C:plasma membrane"/>
    <property type="evidence" value="ECO:0007669"/>
    <property type="project" value="UniProtKB-SubCell"/>
</dbReference>
<dbReference type="PANTHER" id="PTHR32089:SF112">
    <property type="entry name" value="LYSOZYME-LIKE PROTEIN-RELATED"/>
    <property type="match status" value="1"/>
</dbReference>
<keyword evidence="4 6" id="KW-0807">Transducer</keyword>
<name>A0A172TDN9_9BACL</name>
<dbReference type="KEGG" id="pswu:SY83_01120"/>
<evidence type="ECO:0000256" key="1">
    <source>
        <dbReference type="ARBA" id="ARBA00004236"/>
    </source>
</evidence>
<evidence type="ECO:0000259" key="9">
    <source>
        <dbReference type="PROSITE" id="PS50885"/>
    </source>
</evidence>
<keyword evidence="11" id="KW-1185">Reference proteome</keyword>
<comment type="subcellular location">
    <subcellularLocation>
        <location evidence="1">Cell membrane</location>
    </subcellularLocation>
</comment>
<dbReference type="PROSITE" id="PS50111">
    <property type="entry name" value="CHEMOTAXIS_TRANSDUC_2"/>
    <property type="match status" value="1"/>
</dbReference>
<organism evidence="10 11">
    <name type="scientific">Paenibacillus swuensis</name>
    <dbReference type="NCBI Taxonomy" id="1178515"/>
    <lineage>
        <taxon>Bacteria</taxon>
        <taxon>Bacillati</taxon>
        <taxon>Bacillota</taxon>
        <taxon>Bacilli</taxon>
        <taxon>Bacillales</taxon>
        <taxon>Paenibacillaceae</taxon>
        <taxon>Paenibacillus</taxon>
    </lineage>
</organism>
<feature type="transmembrane region" description="Helical" evidence="7">
    <location>
        <begin position="275"/>
        <end position="300"/>
    </location>
</feature>
<comment type="similarity">
    <text evidence="5">Belongs to the methyl-accepting chemotaxis (MCP) protein family.</text>
</comment>
<dbReference type="GO" id="GO:0006935">
    <property type="term" value="P:chemotaxis"/>
    <property type="evidence" value="ECO:0007669"/>
    <property type="project" value="InterPro"/>
</dbReference>
<accession>A0A172TDN9</accession>
<dbReference type="CDD" id="cd06225">
    <property type="entry name" value="HAMP"/>
    <property type="match status" value="1"/>
</dbReference>